<evidence type="ECO:0000313" key="2">
    <source>
        <dbReference type="Proteomes" id="UP000193144"/>
    </source>
</evidence>
<evidence type="ECO:0000313" key="1">
    <source>
        <dbReference type="EMBL" id="ORY15863.1"/>
    </source>
</evidence>
<gene>
    <name evidence="1" type="ORF">BCR34DRAFT_598135</name>
</gene>
<protein>
    <recommendedName>
        <fullName evidence="3">Ankyrin repeat-containing domain protein</fullName>
    </recommendedName>
</protein>
<evidence type="ECO:0008006" key="3">
    <source>
        <dbReference type="Google" id="ProtNLM"/>
    </source>
</evidence>
<reference evidence="1 2" key="1">
    <citation type="submission" date="2016-07" db="EMBL/GenBank/DDBJ databases">
        <title>Pervasive Adenine N6-methylation of Active Genes in Fungi.</title>
        <authorList>
            <consortium name="DOE Joint Genome Institute"/>
            <person name="Mondo S.J."/>
            <person name="Dannebaum R.O."/>
            <person name="Kuo R.C."/>
            <person name="Labutti K."/>
            <person name="Haridas S."/>
            <person name="Kuo A."/>
            <person name="Salamov A."/>
            <person name="Ahrendt S.R."/>
            <person name="Lipzen A."/>
            <person name="Sullivan W."/>
            <person name="Andreopoulos W.B."/>
            <person name="Clum A."/>
            <person name="Lindquist E."/>
            <person name="Daum C."/>
            <person name="Ramamoorthy G.K."/>
            <person name="Gryganskyi A."/>
            <person name="Culley D."/>
            <person name="Magnuson J.K."/>
            <person name="James T.Y."/>
            <person name="O'Malley M.A."/>
            <person name="Stajich J.E."/>
            <person name="Spatafora J.W."/>
            <person name="Visel A."/>
            <person name="Grigoriev I.V."/>
        </authorList>
    </citation>
    <scope>NUCLEOTIDE SEQUENCE [LARGE SCALE GENOMIC DNA]</scope>
    <source>
        <strain evidence="1 2">CBS 115471</strain>
    </source>
</reference>
<organism evidence="1 2">
    <name type="scientific">Clohesyomyces aquaticus</name>
    <dbReference type="NCBI Taxonomy" id="1231657"/>
    <lineage>
        <taxon>Eukaryota</taxon>
        <taxon>Fungi</taxon>
        <taxon>Dikarya</taxon>
        <taxon>Ascomycota</taxon>
        <taxon>Pezizomycotina</taxon>
        <taxon>Dothideomycetes</taxon>
        <taxon>Pleosporomycetidae</taxon>
        <taxon>Pleosporales</taxon>
        <taxon>Lindgomycetaceae</taxon>
        <taxon>Clohesyomyces</taxon>
    </lineage>
</organism>
<dbReference type="Proteomes" id="UP000193144">
    <property type="component" value="Unassembled WGS sequence"/>
</dbReference>
<dbReference type="EMBL" id="MCFA01000022">
    <property type="protein sequence ID" value="ORY15863.1"/>
    <property type="molecule type" value="Genomic_DNA"/>
</dbReference>
<dbReference type="AlphaFoldDB" id="A0A1Y2A004"/>
<name>A0A1Y2A004_9PLEO</name>
<comment type="caution">
    <text evidence="1">The sequence shown here is derived from an EMBL/GenBank/DDBJ whole genome shotgun (WGS) entry which is preliminary data.</text>
</comment>
<proteinExistence type="predicted"/>
<accession>A0A1Y2A004</accession>
<sequence>MRTLRTLQYRLDTTRPSIFYCKSIYDLQASPQTLSQSFKWLSLLIISRLLRNCSTIDVTFWVTYARRVFDTFFNAVFEECSHELFEQMIDLGLKITPESADKPFIAIINSRTTDSFNLIMRTFGLELSPEAGSAMFEPIIENRSPERFSKIVELGIPISSPNVQSMFTAAVKKGSFEVFGLLLKFNLQPESTEPLLIAIINNNAAQIRGL</sequence>
<keyword evidence="2" id="KW-1185">Reference proteome</keyword>